<keyword evidence="1" id="KW-0418">Kinase</keyword>
<protein>
    <submittedName>
        <fullName evidence="1">Glycerate kinase</fullName>
    </submittedName>
</protein>
<dbReference type="EMBL" id="SRYA01000020">
    <property type="protein sequence ID" value="TGY96107.1"/>
    <property type="molecule type" value="Genomic_DNA"/>
</dbReference>
<evidence type="ECO:0000313" key="1">
    <source>
        <dbReference type="EMBL" id="TGY96107.1"/>
    </source>
</evidence>
<keyword evidence="2" id="KW-1185">Reference proteome</keyword>
<reference evidence="1" key="1">
    <citation type="submission" date="2019-04" db="EMBL/GenBank/DDBJ databases">
        <title>Microbes associate with the intestines of laboratory mice.</title>
        <authorList>
            <person name="Navarre W."/>
            <person name="Wong E."/>
            <person name="Huang K."/>
            <person name="Tropini C."/>
            <person name="Ng K."/>
            <person name="Yu B."/>
        </authorList>
    </citation>
    <scope>NUCLEOTIDE SEQUENCE</scope>
    <source>
        <strain evidence="1">NM01_1-7b</strain>
    </source>
</reference>
<dbReference type="Proteomes" id="UP000304953">
    <property type="component" value="Unassembled WGS sequence"/>
</dbReference>
<accession>A0AC61RWR0</accession>
<evidence type="ECO:0000313" key="2">
    <source>
        <dbReference type="Proteomes" id="UP000304953"/>
    </source>
</evidence>
<name>A0AC61RWR0_9FIRM</name>
<sequence length="380" mass="40288">MKAVIAIDSLKGSLSSIEAGEAAAEGIRRVNPQAETVVRPLADGGEGTVEALVQGMGGILQTIRVTGPLGEPVDCVYGIIEKTKTAVLEMSGAAGITLVPQEKRNPLYTTTYGVGEVIKDAVQKGCRRFVAGIGGSATNDGGVGMLQALGFGFLDKEGNQIPYGAAGLKVLDRITDENVLPELSKCEFQIACDVTNPLCGEKGASAVYGPQKGATPEMIQNMDEWLLRYAGLAKKHYRKADENYPGTGAAGGLGFAFLTFTNAVLESGIKIVLTETQLEKHIQQADIVITGEGCLDGQTAMGKAPVGVAELAKKYSIPVIAFAGSVTEDAKNCNQRGIDAFFPILREITTLEEAMQPENAKNNLRDTAEQVFRLIYMRKA</sequence>
<proteinExistence type="predicted"/>
<comment type="caution">
    <text evidence="1">The sequence shown here is derived from an EMBL/GenBank/DDBJ whole genome shotgun (WGS) entry which is preliminary data.</text>
</comment>
<keyword evidence="1" id="KW-0808">Transferase</keyword>
<gene>
    <name evidence="1" type="ORF">E5329_11615</name>
</gene>
<organism evidence="1 2">
    <name type="scientific">Petralouisia muris</name>
    <dbReference type="NCBI Taxonomy" id="3032872"/>
    <lineage>
        <taxon>Bacteria</taxon>
        <taxon>Bacillati</taxon>
        <taxon>Bacillota</taxon>
        <taxon>Clostridia</taxon>
        <taxon>Lachnospirales</taxon>
        <taxon>Lachnospiraceae</taxon>
        <taxon>Petralouisia</taxon>
    </lineage>
</organism>